<dbReference type="EMBL" id="KI980422">
    <property type="protein sequence ID" value="EXK24121.1"/>
    <property type="molecule type" value="Genomic_DNA"/>
</dbReference>
<dbReference type="AlphaFoldDB" id="W9ZSQ4"/>
<name>W9ZSQ4_FUSOX</name>
<gene>
    <name evidence="1" type="ORF">FOMG_19141</name>
</gene>
<organism evidence="1">
    <name type="scientific">Fusarium oxysporum f. sp. melonis 26406</name>
    <dbReference type="NCBI Taxonomy" id="1089452"/>
    <lineage>
        <taxon>Eukaryota</taxon>
        <taxon>Fungi</taxon>
        <taxon>Dikarya</taxon>
        <taxon>Ascomycota</taxon>
        <taxon>Pezizomycotina</taxon>
        <taxon>Sordariomycetes</taxon>
        <taxon>Hypocreomycetidae</taxon>
        <taxon>Hypocreales</taxon>
        <taxon>Nectriaceae</taxon>
        <taxon>Fusarium</taxon>
        <taxon>Fusarium oxysporum species complex</taxon>
    </lineage>
</organism>
<proteinExistence type="predicted"/>
<accession>W9ZSQ4</accession>
<protein>
    <submittedName>
        <fullName evidence="1">Uncharacterized protein</fullName>
    </submittedName>
</protein>
<dbReference type="Proteomes" id="UP000030703">
    <property type="component" value="Unassembled WGS sequence"/>
</dbReference>
<reference evidence="1" key="2">
    <citation type="submission" date="2014-02" db="EMBL/GenBank/DDBJ databases">
        <title>Annotation of the Genome Sequence of Fusarium oxysporum f. sp. melonis 26406.</title>
        <authorList>
            <consortium name="The Broad Institute Genomics Platform"/>
            <person name="Ma L.-J."/>
            <person name="Corby-Kistler H."/>
            <person name="Broz K."/>
            <person name="Gale L.R."/>
            <person name="Jonkers W."/>
            <person name="O'Donnell K."/>
            <person name="Ploetz R."/>
            <person name="Steinberg C."/>
            <person name="Schwartz D.C."/>
            <person name="VanEtten H."/>
            <person name="Zhou S."/>
            <person name="Young S.K."/>
            <person name="Zeng Q."/>
            <person name="Gargeya S."/>
            <person name="Fitzgerald M."/>
            <person name="Abouelleil A."/>
            <person name="Alvarado L."/>
            <person name="Chapman S.B."/>
            <person name="Gainer-Dewar J."/>
            <person name="Goldberg J."/>
            <person name="Griggs A."/>
            <person name="Gujja S."/>
            <person name="Hansen M."/>
            <person name="Howarth C."/>
            <person name="Imamovic A."/>
            <person name="Ireland A."/>
            <person name="Larimer J."/>
            <person name="McCowan C."/>
            <person name="Murphy C."/>
            <person name="Pearson M."/>
            <person name="Poon T.W."/>
            <person name="Priest M."/>
            <person name="Roberts A."/>
            <person name="Saif S."/>
            <person name="Shea T."/>
            <person name="Sykes S."/>
            <person name="Wortman J."/>
            <person name="Nusbaum C."/>
            <person name="Birren B."/>
        </authorList>
    </citation>
    <scope>NUCLEOTIDE SEQUENCE</scope>
    <source>
        <strain evidence="1">26406</strain>
    </source>
</reference>
<reference evidence="1" key="1">
    <citation type="submission" date="2012-04" db="EMBL/GenBank/DDBJ databases">
        <title>The Genome Sequence of Fusarium oxysporum melonis.</title>
        <authorList>
            <consortium name="The Broad Institute Genome Sequencing Platform"/>
            <person name="Ma L.-J."/>
            <person name="Gale L.R."/>
            <person name="Schwartz D.C."/>
            <person name="Zhou S."/>
            <person name="Corby-Kistler H."/>
            <person name="Young S.K."/>
            <person name="Zeng Q."/>
            <person name="Gargeya S."/>
            <person name="Fitzgerald M."/>
            <person name="Haas B."/>
            <person name="Abouelleil A."/>
            <person name="Alvarado L."/>
            <person name="Arachchi H.M."/>
            <person name="Berlin A."/>
            <person name="Brown A."/>
            <person name="Chapman S.B."/>
            <person name="Chen Z."/>
            <person name="Dunbar C."/>
            <person name="Freedman E."/>
            <person name="Gearin G."/>
            <person name="Goldberg J."/>
            <person name="Griggs A."/>
            <person name="Gujja S."/>
            <person name="Heiman D."/>
            <person name="Howarth C."/>
            <person name="Larson L."/>
            <person name="Lui A."/>
            <person name="MacDonald P.J.P."/>
            <person name="Montmayeur A."/>
            <person name="Murphy C."/>
            <person name="Neiman D."/>
            <person name="Pearson M."/>
            <person name="Priest M."/>
            <person name="Roberts A."/>
            <person name="Saif S."/>
            <person name="Shea T."/>
            <person name="Shenoy N."/>
            <person name="Sisk P."/>
            <person name="Stolte C."/>
            <person name="Sykes S."/>
            <person name="Wortman J."/>
            <person name="Nusbaum C."/>
            <person name="Birren B."/>
        </authorList>
    </citation>
    <scope>NUCLEOTIDE SEQUENCE</scope>
    <source>
        <strain evidence="1">26406</strain>
    </source>
</reference>
<sequence length="173" mass="19918">MEKIICFVFRALHYPPRQCHEMYNLHLGSNEVKMMRHVLYLVRQLQLGGGDHVSDRSDSEDDGPCGEDWYDDCEIPSNSENTDIDEYFDESIDEDVDSEEDEEAEKISDIRLRRSRLLSSNWLLAAAVRGLIPALNDVLDTSRSCWKYVIFGHHLLHCCHGYTTTHSRLQSGA</sequence>
<dbReference type="HOGENOM" id="CLU_1547642_0_0_1"/>
<evidence type="ECO:0000313" key="1">
    <source>
        <dbReference type="EMBL" id="EXK24121.1"/>
    </source>
</evidence>
<dbReference type="VEuPathDB" id="FungiDB:FOMG_19141"/>